<dbReference type="SUPFAM" id="SSF54909">
    <property type="entry name" value="Dimeric alpha+beta barrel"/>
    <property type="match status" value="2"/>
</dbReference>
<keyword evidence="2" id="KW-1185">Reference proteome</keyword>
<proteinExistence type="predicted"/>
<dbReference type="InterPro" id="IPR011008">
    <property type="entry name" value="Dimeric_a/b-barrel"/>
</dbReference>
<comment type="caution">
    <text evidence="1">The sequence shown here is derived from an EMBL/GenBank/DDBJ whole genome shotgun (WGS) entry which is preliminary data.</text>
</comment>
<reference evidence="1 2" key="1">
    <citation type="submission" date="2020-07" db="EMBL/GenBank/DDBJ databases">
        <title>Genomic Encyclopedia of Type Strains, Phase IV (KMG-IV): sequencing the most valuable type-strain genomes for metagenomic binning, comparative biology and taxonomic classification.</title>
        <authorList>
            <person name="Goeker M."/>
        </authorList>
    </citation>
    <scope>NUCLEOTIDE SEQUENCE [LARGE SCALE GENOMIC DNA]</scope>
    <source>
        <strain evidence="1 2">DSM 29043</strain>
    </source>
</reference>
<gene>
    <name evidence="1" type="ORF">FHS75_000331</name>
</gene>
<name>A0A7Z0BRP0_9SPHN</name>
<dbReference type="EMBL" id="JACBZF010000001">
    <property type="protein sequence ID" value="NYH94026.1"/>
    <property type="molecule type" value="Genomic_DNA"/>
</dbReference>
<accession>A0A7Z0BRP0</accession>
<organism evidence="1 2">
    <name type="scientific">Novosphingobium marinum</name>
    <dbReference type="NCBI Taxonomy" id="1514948"/>
    <lineage>
        <taxon>Bacteria</taxon>
        <taxon>Pseudomonadati</taxon>
        <taxon>Pseudomonadota</taxon>
        <taxon>Alphaproteobacteria</taxon>
        <taxon>Sphingomonadales</taxon>
        <taxon>Sphingomonadaceae</taxon>
        <taxon>Novosphingobium</taxon>
    </lineage>
</organism>
<protein>
    <recommendedName>
        <fullName evidence="3">EthD domain-containing protein</fullName>
    </recommendedName>
</protein>
<dbReference type="Proteomes" id="UP000522081">
    <property type="component" value="Unassembled WGS sequence"/>
</dbReference>
<sequence length="272" mass="30045">MRDAGLESILVVYQNPLEGRLSAYDDWYTNVHIRDAMRLDGAIATQRFAVHALQPTIEGQRVTPRFWAHTIYEWESAAASVQGHSERAGTELMQITGDASFTGLRDFFFRPEHLSHGWEREAGFRGSASAVMTALLEPAGDPDDFAKWFASEHAPHTTSLPGIGSASLFSLHEEQSLPVASEFPLVAVYGLSDAAQAIAAWSERHAAGDPNDLGYRTARYEIGCWEPRTPRLMARDVLSPSPAALAEETRARAAYADRYLATQQLEQRLASI</sequence>
<dbReference type="AlphaFoldDB" id="A0A7Z0BRP0"/>
<evidence type="ECO:0008006" key="3">
    <source>
        <dbReference type="Google" id="ProtNLM"/>
    </source>
</evidence>
<evidence type="ECO:0000313" key="2">
    <source>
        <dbReference type="Proteomes" id="UP000522081"/>
    </source>
</evidence>
<evidence type="ECO:0000313" key="1">
    <source>
        <dbReference type="EMBL" id="NYH94026.1"/>
    </source>
</evidence>
<dbReference type="RefSeq" id="WP_179405982.1">
    <property type="nucleotide sequence ID" value="NZ_BMGF01000001.1"/>
</dbReference>